<protein>
    <submittedName>
        <fullName evidence="1">Uncharacterized protein</fullName>
    </submittedName>
</protein>
<dbReference type="AlphaFoldDB" id="M3EHE8"/>
<comment type="caution">
    <text evidence="1">The sequence shown here is derived from an EMBL/GenBank/DDBJ whole genome shotgun (WGS) entry which is preliminary data.</text>
</comment>
<organism evidence="1 2">
    <name type="scientific">Leptospira weilii serovar Topaz str. LT2116</name>
    <dbReference type="NCBI Taxonomy" id="1088540"/>
    <lineage>
        <taxon>Bacteria</taxon>
        <taxon>Pseudomonadati</taxon>
        <taxon>Spirochaetota</taxon>
        <taxon>Spirochaetia</taxon>
        <taxon>Leptospirales</taxon>
        <taxon>Leptospiraceae</taxon>
        <taxon>Leptospira</taxon>
    </lineage>
</organism>
<dbReference type="EMBL" id="AHOR02000052">
    <property type="protein sequence ID" value="EMF80478.1"/>
    <property type="molecule type" value="Genomic_DNA"/>
</dbReference>
<dbReference type="Proteomes" id="UP000011770">
    <property type="component" value="Unassembled WGS sequence"/>
</dbReference>
<evidence type="ECO:0000313" key="1">
    <source>
        <dbReference type="EMBL" id="EMF80478.1"/>
    </source>
</evidence>
<evidence type="ECO:0000313" key="2">
    <source>
        <dbReference type="Proteomes" id="UP000011770"/>
    </source>
</evidence>
<reference evidence="1 2" key="1">
    <citation type="submission" date="2013-01" db="EMBL/GenBank/DDBJ databases">
        <authorList>
            <person name="Harkins D.M."/>
            <person name="Durkin A.S."/>
            <person name="Brinkac L.M."/>
            <person name="Haft D.H."/>
            <person name="Selengut J.D."/>
            <person name="Sanka R."/>
            <person name="DePew J."/>
            <person name="Purushe J."/>
            <person name="Tulsiani S.M."/>
            <person name="Graham G.C."/>
            <person name="Burns M.-A."/>
            <person name="Dohnt M.F."/>
            <person name="Smythe L.D."/>
            <person name="McKay D.B."/>
            <person name="Craig S.B."/>
            <person name="Vinetz J.M."/>
            <person name="Sutton G.G."/>
            <person name="Nierman W.C."/>
            <person name="Fouts D.E."/>
        </authorList>
    </citation>
    <scope>NUCLEOTIDE SEQUENCE [LARGE SCALE GENOMIC DNA]</scope>
    <source>
        <strain evidence="1 2">LT2116</strain>
    </source>
</reference>
<gene>
    <name evidence="1" type="ORF">LEP1GSC188_0552</name>
</gene>
<name>M3EHE8_9LEPT</name>
<accession>M3EHE8</accession>
<proteinExistence type="predicted"/>
<sequence length="162" mass="18605">MRILYFSLLVCLCFCEKGTEAVKKDLTSSKKITLEEYRKLSVKERMSVFNELEMSNRFELLKVVLPGQSCGTAPDADLSFGANGNLTVHIPEGNFVNKWKIDSTGLTVYNIKKLERLEHYLGMNESRFNEVYWENGELNLKLEIETEYRTGLSLFCDASQLQ</sequence>